<dbReference type="SUPFAM" id="SSF48726">
    <property type="entry name" value="Immunoglobulin"/>
    <property type="match status" value="1"/>
</dbReference>
<gene>
    <name evidence="1" type="ORF">BN2614_LOCUS2</name>
</gene>
<dbReference type="Proteomes" id="UP000269945">
    <property type="component" value="Unassembled WGS sequence"/>
</dbReference>
<comment type="caution">
    <text evidence="1">The sequence shown here is derived from an EMBL/GenBank/DDBJ whole genome shotgun (WGS) entry which is preliminary data.</text>
</comment>
<reference evidence="1 2" key="1">
    <citation type="submission" date="2018-10" db="EMBL/GenBank/DDBJ databases">
        <authorList>
            <person name="Ekblom R."/>
            <person name="Jareborg N."/>
        </authorList>
    </citation>
    <scope>NUCLEOTIDE SEQUENCE [LARGE SCALE GENOMIC DNA]</scope>
    <source>
        <tissue evidence="1">Muscle</tissue>
    </source>
</reference>
<accession>A0A9X9PYN8</accession>
<feature type="non-terminal residue" evidence="1">
    <location>
        <position position="1"/>
    </location>
</feature>
<keyword evidence="2" id="KW-1185">Reference proteome</keyword>
<dbReference type="AlphaFoldDB" id="A0A9X9PYN8"/>
<evidence type="ECO:0000313" key="2">
    <source>
        <dbReference type="Proteomes" id="UP000269945"/>
    </source>
</evidence>
<dbReference type="PANTHER" id="PTHR23267">
    <property type="entry name" value="IMMUNOGLOBULIN LIGHT CHAIN"/>
    <property type="match status" value="1"/>
</dbReference>
<proteinExistence type="predicted"/>
<dbReference type="Gene3D" id="2.60.40.10">
    <property type="entry name" value="Immunoglobulins"/>
    <property type="match status" value="1"/>
</dbReference>
<dbReference type="InterPro" id="IPR013783">
    <property type="entry name" value="Ig-like_fold"/>
</dbReference>
<dbReference type="InterPro" id="IPR050150">
    <property type="entry name" value="IgV_Light_Chain"/>
</dbReference>
<dbReference type="EMBL" id="CYRY02008974">
    <property type="protein sequence ID" value="VCW77551.1"/>
    <property type="molecule type" value="Genomic_DNA"/>
</dbReference>
<evidence type="ECO:0008006" key="3">
    <source>
        <dbReference type="Google" id="ProtNLM"/>
    </source>
</evidence>
<dbReference type="InterPro" id="IPR036179">
    <property type="entry name" value="Ig-like_dom_sf"/>
</dbReference>
<protein>
    <recommendedName>
        <fullName evidence="3">Immunoglobulin V-set domain-containing protein</fullName>
    </recommendedName>
</protein>
<organism evidence="1 2">
    <name type="scientific">Gulo gulo</name>
    <name type="common">Wolverine</name>
    <name type="synonym">Gluton</name>
    <dbReference type="NCBI Taxonomy" id="48420"/>
    <lineage>
        <taxon>Eukaryota</taxon>
        <taxon>Metazoa</taxon>
        <taxon>Chordata</taxon>
        <taxon>Craniata</taxon>
        <taxon>Vertebrata</taxon>
        <taxon>Euteleostomi</taxon>
        <taxon>Mammalia</taxon>
        <taxon>Eutheria</taxon>
        <taxon>Laurasiatheria</taxon>
        <taxon>Carnivora</taxon>
        <taxon>Caniformia</taxon>
        <taxon>Musteloidea</taxon>
        <taxon>Mustelidae</taxon>
        <taxon>Guloninae</taxon>
        <taxon>Gulo</taxon>
    </lineage>
</organism>
<sequence length="74" mass="8074">GITHFVVWYEQKSRQRLRILIYKASSRVSGVPAGFSGGGSGTLLSLTTDPVEDGNAANYYCQQSKETPPTVPWV</sequence>
<name>A0A9X9PYN8_GULGU</name>
<evidence type="ECO:0000313" key="1">
    <source>
        <dbReference type="EMBL" id="VCW77551.1"/>
    </source>
</evidence>